<evidence type="ECO:0000313" key="3">
    <source>
        <dbReference type="EMBL" id="GAA4873788.1"/>
    </source>
</evidence>
<dbReference type="Pfam" id="PF11239">
    <property type="entry name" value="DUF3040"/>
    <property type="match status" value="1"/>
</dbReference>
<comment type="caution">
    <text evidence="3">The sequence shown here is derived from an EMBL/GenBank/DDBJ whole genome shotgun (WGS) entry which is preliminary data.</text>
</comment>
<evidence type="ECO:0000256" key="2">
    <source>
        <dbReference type="SAM" id="Phobius"/>
    </source>
</evidence>
<feature type="region of interest" description="Disordered" evidence="1">
    <location>
        <begin position="1"/>
        <end position="25"/>
    </location>
</feature>
<name>A0ABP9EJF6_9PSEU</name>
<feature type="transmembrane region" description="Helical" evidence="2">
    <location>
        <begin position="86"/>
        <end position="112"/>
    </location>
</feature>
<gene>
    <name evidence="3" type="ORF">GCM10023203_24620</name>
</gene>
<keyword evidence="4" id="KW-1185">Reference proteome</keyword>
<keyword evidence="2" id="KW-0812">Transmembrane</keyword>
<keyword evidence="2" id="KW-0472">Membrane</keyword>
<organism evidence="3 4">
    <name type="scientific">Actinomycetospora straminea</name>
    <dbReference type="NCBI Taxonomy" id="663607"/>
    <lineage>
        <taxon>Bacteria</taxon>
        <taxon>Bacillati</taxon>
        <taxon>Actinomycetota</taxon>
        <taxon>Actinomycetes</taxon>
        <taxon>Pseudonocardiales</taxon>
        <taxon>Pseudonocardiaceae</taxon>
        <taxon>Actinomycetospora</taxon>
    </lineage>
</organism>
<dbReference type="RefSeq" id="WP_274230725.1">
    <property type="nucleotide sequence ID" value="NZ_BAABHQ010000005.1"/>
</dbReference>
<dbReference type="InterPro" id="IPR021401">
    <property type="entry name" value="DUF3040"/>
</dbReference>
<evidence type="ECO:0008006" key="5">
    <source>
        <dbReference type="Google" id="ProtNLM"/>
    </source>
</evidence>
<keyword evidence="2" id="KW-1133">Transmembrane helix</keyword>
<dbReference type="Proteomes" id="UP001500457">
    <property type="component" value="Unassembled WGS sequence"/>
</dbReference>
<evidence type="ECO:0000313" key="4">
    <source>
        <dbReference type="Proteomes" id="UP001500457"/>
    </source>
</evidence>
<sequence length="120" mass="12567">MEQHEEPGGELWDRSGDPADRPFDPDAERWAGIVRALALEDPRFVRRVTSSGPGGAAVGDLMIVIGLVATVVLGVLPLGVGLQTGIMALVVVGAVGTLLLPVGAPLAVRAYLRHVRPLMV</sequence>
<proteinExistence type="predicted"/>
<accession>A0ABP9EJF6</accession>
<feature type="transmembrane region" description="Helical" evidence="2">
    <location>
        <begin position="56"/>
        <end position="80"/>
    </location>
</feature>
<protein>
    <recommendedName>
        <fullName evidence="5">DUF3040 family protein</fullName>
    </recommendedName>
</protein>
<evidence type="ECO:0000256" key="1">
    <source>
        <dbReference type="SAM" id="MobiDB-lite"/>
    </source>
</evidence>
<dbReference type="EMBL" id="BAABHQ010000005">
    <property type="protein sequence ID" value="GAA4873788.1"/>
    <property type="molecule type" value="Genomic_DNA"/>
</dbReference>
<reference evidence="4" key="1">
    <citation type="journal article" date="2019" name="Int. J. Syst. Evol. Microbiol.">
        <title>The Global Catalogue of Microorganisms (GCM) 10K type strain sequencing project: providing services to taxonomists for standard genome sequencing and annotation.</title>
        <authorList>
            <consortium name="The Broad Institute Genomics Platform"/>
            <consortium name="The Broad Institute Genome Sequencing Center for Infectious Disease"/>
            <person name="Wu L."/>
            <person name="Ma J."/>
        </authorList>
    </citation>
    <scope>NUCLEOTIDE SEQUENCE [LARGE SCALE GENOMIC DNA]</scope>
    <source>
        <strain evidence="4">JCM 17983</strain>
    </source>
</reference>